<dbReference type="InterPro" id="IPR047154">
    <property type="entry name" value="UBL4A-like"/>
</dbReference>
<dbReference type="SMART" id="SM00213">
    <property type="entry name" value="UBQ"/>
    <property type="match status" value="1"/>
</dbReference>
<evidence type="ECO:0000256" key="1">
    <source>
        <dbReference type="ARBA" id="ARBA00004514"/>
    </source>
</evidence>
<keyword evidence="6" id="KW-1185">Reference proteome</keyword>
<comment type="subcellular location">
    <subcellularLocation>
        <location evidence="1">Cytoplasm</location>
        <location evidence="1">Cytosol</location>
    </subcellularLocation>
</comment>
<feature type="domain" description="Ubiquitin-like" evidence="4">
    <location>
        <begin position="1"/>
        <end position="76"/>
    </location>
</feature>
<dbReference type="PROSITE" id="PS50053">
    <property type="entry name" value="UBIQUITIN_2"/>
    <property type="match status" value="1"/>
</dbReference>
<keyword evidence="2" id="KW-0963">Cytoplasm</keyword>
<organism evidence="5 6">
    <name type="scientific">Dreissena polymorpha</name>
    <name type="common">Zebra mussel</name>
    <name type="synonym">Mytilus polymorpha</name>
    <dbReference type="NCBI Taxonomy" id="45954"/>
    <lineage>
        <taxon>Eukaryota</taxon>
        <taxon>Metazoa</taxon>
        <taxon>Spiralia</taxon>
        <taxon>Lophotrochozoa</taxon>
        <taxon>Mollusca</taxon>
        <taxon>Bivalvia</taxon>
        <taxon>Autobranchia</taxon>
        <taxon>Heteroconchia</taxon>
        <taxon>Euheterodonta</taxon>
        <taxon>Imparidentia</taxon>
        <taxon>Neoheterodontei</taxon>
        <taxon>Myida</taxon>
        <taxon>Dreissenoidea</taxon>
        <taxon>Dreissenidae</taxon>
        <taxon>Dreissena</taxon>
    </lineage>
</organism>
<dbReference type="GO" id="GO:0071816">
    <property type="term" value="P:tail-anchored membrane protein insertion into ER membrane"/>
    <property type="evidence" value="ECO:0007669"/>
    <property type="project" value="TreeGrafter"/>
</dbReference>
<proteinExistence type="predicted"/>
<evidence type="ECO:0000256" key="2">
    <source>
        <dbReference type="ARBA" id="ARBA00022490"/>
    </source>
</evidence>
<dbReference type="InterPro" id="IPR029071">
    <property type="entry name" value="Ubiquitin-like_domsf"/>
</dbReference>
<dbReference type="PANTHER" id="PTHR46555:SF1">
    <property type="entry name" value="UBIQUITIN-LIKE PROTEIN 4A"/>
    <property type="match status" value="1"/>
</dbReference>
<dbReference type="SUPFAM" id="SSF54236">
    <property type="entry name" value="Ubiquitin-like"/>
    <property type="match status" value="1"/>
</dbReference>
<dbReference type="InterPro" id="IPR041421">
    <property type="entry name" value="Ubl4_C_TUGS"/>
</dbReference>
<sequence>MRIFVKLLKGSECEVTVASSATVLDVKQQLQSQVSIPVDQQKLISQGKALADDKPLSFYKITNGSKLFLMLKKPDGTGITPATTSSTPSRTPMKSPDNTSPMSVDTQEELFTIADDPTGFWGKLSEFLKRHFTERDASKVLKEFKRNYDHGINSLSLDDIERLATRQLHPHHANHQDTRT</sequence>
<feature type="compositionally biased region" description="Low complexity" evidence="3">
    <location>
        <begin position="78"/>
        <end position="96"/>
    </location>
</feature>
<dbReference type="Gene3D" id="3.10.20.90">
    <property type="entry name" value="Phosphatidylinositol 3-kinase Catalytic Subunit, Chain A, domain 1"/>
    <property type="match status" value="1"/>
</dbReference>
<gene>
    <name evidence="5" type="ORF">DPMN_004025</name>
</gene>
<dbReference type="PRINTS" id="PR00348">
    <property type="entry name" value="UBIQUITIN"/>
</dbReference>
<dbReference type="PANTHER" id="PTHR46555">
    <property type="entry name" value="UBIQUITIN-LIKE PROTEIN 4A"/>
    <property type="match status" value="1"/>
</dbReference>
<dbReference type="InterPro" id="IPR000626">
    <property type="entry name" value="Ubiquitin-like_dom"/>
</dbReference>
<evidence type="ECO:0000313" key="5">
    <source>
        <dbReference type="EMBL" id="KAH3880112.1"/>
    </source>
</evidence>
<evidence type="ECO:0000256" key="3">
    <source>
        <dbReference type="SAM" id="MobiDB-lite"/>
    </source>
</evidence>
<dbReference type="GO" id="GO:0006620">
    <property type="term" value="P:post-translational protein targeting to endoplasmic reticulum membrane"/>
    <property type="evidence" value="ECO:0007669"/>
    <property type="project" value="InterPro"/>
</dbReference>
<feature type="region of interest" description="Disordered" evidence="3">
    <location>
        <begin position="78"/>
        <end position="103"/>
    </location>
</feature>
<dbReference type="OrthoDB" id="417450at2759"/>
<dbReference type="Proteomes" id="UP000828390">
    <property type="component" value="Unassembled WGS sequence"/>
</dbReference>
<dbReference type="Pfam" id="PF00240">
    <property type="entry name" value="ubiquitin"/>
    <property type="match status" value="1"/>
</dbReference>
<evidence type="ECO:0000259" key="4">
    <source>
        <dbReference type="PROSITE" id="PS50053"/>
    </source>
</evidence>
<accession>A0A9D4RVI5</accession>
<name>A0A9D4RVI5_DREPO</name>
<dbReference type="GO" id="GO:0071818">
    <property type="term" value="C:BAT3 complex"/>
    <property type="evidence" value="ECO:0007669"/>
    <property type="project" value="TreeGrafter"/>
</dbReference>
<reference evidence="5" key="2">
    <citation type="submission" date="2020-11" db="EMBL/GenBank/DDBJ databases">
        <authorList>
            <person name="McCartney M.A."/>
            <person name="Auch B."/>
            <person name="Kono T."/>
            <person name="Mallez S."/>
            <person name="Becker A."/>
            <person name="Gohl D.M."/>
            <person name="Silverstein K.A.T."/>
            <person name="Koren S."/>
            <person name="Bechman K.B."/>
            <person name="Herman A."/>
            <person name="Abrahante J.E."/>
            <person name="Garbe J."/>
        </authorList>
    </citation>
    <scope>NUCLEOTIDE SEQUENCE</scope>
    <source>
        <strain evidence="5">Duluth1</strain>
        <tissue evidence="5">Whole animal</tissue>
    </source>
</reference>
<protein>
    <recommendedName>
        <fullName evidence="4">Ubiquitin-like domain-containing protein</fullName>
    </recommendedName>
</protein>
<evidence type="ECO:0000313" key="6">
    <source>
        <dbReference type="Proteomes" id="UP000828390"/>
    </source>
</evidence>
<dbReference type="AlphaFoldDB" id="A0A9D4RVI5"/>
<reference evidence="5" key="1">
    <citation type="journal article" date="2019" name="bioRxiv">
        <title>The Genome of the Zebra Mussel, Dreissena polymorpha: A Resource for Invasive Species Research.</title>
        <authorList>
            <person name="McCartney M.A."/>
            <person name="Auch B."/>
            <person name="Kono T."/>
            <person name="Mallez S."/>
            <person name="Zhang Y."/>
            <person name="Obille A."/>
            <person name="Becker A."/>
            <person name="Abrahante J.E."/>
            <person name="Garbe J."/>
            <person name="Badalamenti J.P."/>
            <person name="Herman A."/>
            <person name="Mangelson H."/>
            <person name="Liachko I."/>
            <person name="Sullivan S."/>
            <person name="Sone E.D."/>
            <person name="Koren S."/>
            <person name="Silverstein K.A.T."/>
            <person name="Beckman K.B."/>
            <person name="Gohl D.M."/>
        </authorList>
    </citation>
    <scope>NUCLEOTIDE SEQUENCE</scope>
    <source>
        <strain evidence="5">Duluth1</strain>
        <tissue evidence="5">Whole animal</tissue>
    </source>
</reference>
<comment type="caution">
    <text evidence="5">The sequence shown here is derived from an EMBL/GenBank/DDBJ whole genome shotgun (WGS) entry which is preliminary data.</text>
</comment>
<dbReference type="Pfam" id="PF17840">
    <property type="entry name" value="Tugs"/>
    <property type="match status" value="1"/>
</dbReference>
<dbReference type="InterPro" id="IPR019956">
    <property type="entry name" value="Ubiquitin_dom"/>
</dbReference>
<dbReference type="GO" id="GO:0051087">
    <property type="term" value="F:protein-folding chaperone binding"/>
    <property type="evidence" value="ECO:0007669"/>
    <property type="project" value="TreeGrafter"/>
</dbReference>
<dbReference type="EMBL" id="JAIWYP010000001">
    <property type="protein sequence ID" value="KAH3880112.1"/>
    <property type="molecule type" value="Genomic_DNA"/>
</dbReference>